<accession>A0A1K1MCD3</accession>
<dbReference type="Gene3D" id="3.40.630.30">
    <property type="match status" value="1"/>
</dbReference>
<dbReference type="SUPFAM" id="SSF55729">
    <property type="entry name" value="Acyl-CoA N-acyltransferases (Nat)"/>
    <property type="match status" value="1"/>
</dbReference>
<dbReference type="Proteomes" id="UP000183461">
    <property type="component" value="Unassembled WGS sequence"/>
</dbReference>
<reference evidence="4" key="1">
    <citation type="submission" date="2016-11" db="EMBL/GenBank/DDBJ databases">
        <authorList>
            <person name="Varghese N."/>
            <person name="Submissions S."/>
        </authorList>
    </citation>
    <scope>NUCLEOTIDE SEQUENCE [LARGE SCALE GENOMIC DNA]</scope>
    <source>
        <strain evidence="4">YL228</strain>
    </source>
</reference>
<name>A0A1K1MCD3_RUMFL</name>
<gene>
    <name evidence="3" type="ORF">SAMN02910280_1058</name>
</gene>
<evidence type="ECO:0000313" key="4">
    <source>
        <dbReference type="Proteomes" id="UP000183461"/>
    </source>
</evidence>
<protein>
    <submittedName>
        <fullName evidence="3">Acetyltransferase (GNAT) family protein</fullName>
    </submittedName>
</protein>
<evidence type="ECO:0000313" key="3">
    <source>
        <dbReference type="EMBL" id="SFW20795.1"/>
    </source>
</evidence>
<evidence type="ECO:0000259" key="2">
    <source>
        <dbReference type="PROSITE" id="PS51186"/>
    </source>
</evidence>
<dbReference type="CDD" id="cd04301">
    <property type="entry name" value="NAT_SF"/>
    <property type="match status" value="1"/>
</dbReference>
<dbReference type="InterPro" id="IPR016181">
    <property type="entry name" value="Acyl_CoA_acyltransferase"/>
</dbReference>
<dbReference type="EMBL" id="FPIP01000002">
    <property type="protein sequence ID" value="SFW20795.1"/>
    <property type="molecule type" value="Genomic_DNA"/>
</dbReference>
<organism evidence="3 4">
    <name type="scientific">Ruminococcus flavefaciens</name>
    <dbReference type="NCBI Taxonomy" id="1265"/>
    <lineage>
        <taxon>Bacteria</taxon>
        <taxon>Bacillati</taxon>
        <taxon>Bacillota</taxon>
        <taxon>Clostridia</taxon>
        <taxon>Eubacteriales</taxon>
        <taxon>Oscillospiraceae</taxon>
        <taxon>Ruminococcus</taxon>
    </lineage>
</organism>
<dbReference type="InterPro" id="IPR050769">
    <property type="entry name" value="NAT_camello-type"/>
</dbReference>
<dbReference type="PROSITE" id="PS51186">
    <property type="entry name" value="GNAT"/>
    <property type="match status" value="1"/>
</dbReference>
<keyword evidence="1 3" id="KW-0808">Transferase</keyword>
<dbReference type="PANTHER" id="PTHR13947:SF37">
    <property type="entry name" value="LD18367P"/>
    <property type="match status" value="1"/>
</dbReference>
<proteinExistence type="predicted"/>
<dbReference type="PANTHER" id="PTHR13947">
    <property type="entry name" value="GNAT FAMILY N-ACETYLTRANSFERASE"/>
    <property type="match status" value="1"/>
</dbReference>
<sequence length="148" mass="17012">MPVIKPFSPHMQGAVVRFLREVFPESGKVFEPEGRHAAFGDIERNFIGFWCLLDNDEIIGTVAVKRLSDDVCELKGMYIYKKYHGQGFGRRLAETAVNFARERGFGKMVLDTVSTYENALRLYEKLGFVPTERYNDNQKADVFMSMEL</sequence>
<dbReference type="AlphaFoldDB" id="A0A1K1MCD3"/>
<dbReference type="InterPro" id="IPR000182">
    <property type="entry name" value="GNAT_dom"/>
</dbReference>
<dbReference type="RefSeq" id="WP_072299430.1">
    <property type="nucleotide sequence ID" value="NZ_FPIP01000002.1"/>
</dbReference>
<dbReference type="Pfam" id="PF00583">
    <property type="entry name" value="Acetyltransf_1"/>
    <property type="match status" value="1"/>
</dbReference>
<feature type="domain" description="N-acetyltransferase" evidence="2">
    <location>
        <begin position="2"/>
        <end position="148"/>
    </location>
</feature>
<dbReference type="GO" id="GO:0008080">
    <property type="term" value="F:N-acetyltransferase activity"/>
    <property type="evidence" value="ECO:0007669"/>
    <property type="project" value="InterPro"/>
</dbReference>
<evidence type="ECO:0000256" key="1">
    <source>
        <dbReference type="ARBA" id="ARBA00022679"/>
    </source>
</evidence>